<feature type="active site" description="Proton acceptor" evidence="5 6">
    <location>
        <position position="135"/>
    </location>
</feature>
<protein>
    <recommendedName>
        <fullName evidence="5">NAD-dependent protein deacetylase</fullName>
        <ecNumber evidence="5">2.3.1.286</ecNumber>
    </recommendedName>
    <alternativeName>
        <fullName evidence="5">Regulatory protein SIR2 homolog</fullName>
    </alternativeName>
</protein>
<dbReference type="InterPro" id="IPR050134">
    <property type="entry name" value="NAD-dep_sirtuin_deacylases"/>
</dbReference>
<dbReference type="Pfam" id="PF02146">
    <property type="entry name" value="SIR2"/>
    <property type="match status" value="1"/>
</dbReference>
<reference evidence="9 10" key="1">
    <citation type="submission" date="2019-06" db="EMBL/GenBank/DDBJ databases">
        <title>Lysobacter alkalisoli sp. nov. isolated from saline soil.</title>
        <authorList>
            <person name="Sun J.-Q."/>
            <person name="Xu L."/>
        </authorList>
    </citation>
    <scope>NUCLEOTIDE SEQUENCE [LARGE SCALE GENOMIC DNA]</scope>
    <source>
        <strain evidence="9 10">JCM 31130</strain>
    </source>
</reference>
<comment type="catalytic activity">
    <reaction evidence="5">
        <text>N(6)-acetyl-L-lysyl-[protein] + NAD(+) + H2O = 2''-O-acetyl-ADP-D-ribose + nicotinamide + L-lysyl-[protein]</text>
        <dbReference type="Rhea" id="RHEA:43636"/>
        <dbReference type="Rhea" id="RHEA-COMP:9752"/>
        <dbReference type="Rhea" id="RHEA-COMP:10731"/>
        <dbReference type="ChEBI" id="CHEBI:15377"/>
        <dbReference type="ChEBI" id="CHEBI:17154"/>
        <dbReference type="ChEBI" id="CHEBI:29969"/>
        <dbReference type="ChEBI" id="CHEBI:57540"/>
        <dbReference type="ChEBI" id="CHEBI:61930"/>
        <dbReference type="ChEBI" id="CHEBI:83767"/>
        <dbReference type="EC" id="2.3.1.286"/>
    </reaction>
</comment>
<comment type="cofactor">
    <cofactor evidence="5">
        <name>Zn(2+)</name>
        <dbReference type="ChEBI" id="CHEBI:29105"/>
    </cofactor>
    <text evidence="5">Binds 1 zinc ion per subunit.</text>
</comment>
<proteinExistence type="inferred from homology"/>
<keyword evidence="3 5" id="KW-0862">Zinc</keyword>
<evidence type="ECO:0000256" key="6">
    <source>
        <dbReference type="PROSITE-ProRule" id="PRU00236"/>
    </source>
</evidence>
<dbReference type="GO" id="GO:0017136">
    <property type="term" value="F:histone deacetylase activity, NAD-dependent"/>
    <property type="evidence" value="ECO:0007669"/>
    <property type="project" value="TreeGrafter"/>
</dbReference>
<feature type="region of interest" description="Disordered" evidence="7">
    <location>
        <begin position="290"/>
        <end position="318"/>
    </location>
</feature>
<dbReference type="InterPro" id="IPR026591">
    <property type="entry name" value="Sirtuin_cat_small_dom_sf"/>
</dbReference>
<feature type="binding site" evidence="5">
    <location>
        <begin position="234"/>
        <end position="236"/>
    </location>
    <ligand>
        <name>NAD(+)</name>
        <dbReference type="ChEBI" id="CHEBI:57540"/>
    </ligand>
</feature>
<feature type="domain" description="Deacetylase sirtuin-type" evidence="8">
    <location>
        <begin position="13"/>
        <end position="294"/>
    </location>
</feature>
<keyword evidence="1 5" id="KW-0808">Transferase</keyword>
<dbReference type="Gene3D" id="3.30.1600.10">
    <property type="entry name" value="SIR2/SIRT2 'Small Domain"/>
    <property type="match status" value="1"/>
</dbReference>
<dbReference type="HAMAP" id="MF_01967">
    <property type="entry name" value="Sirtuin_ClassII"/>
    <property type="match status" value="1"/>
</dbReference>
<evidence type="ECO:0000256" key="5">
    <source>
        <dbReference type="HAMAP-Rule" id="MF_01967"/>
    </source>
</evidence>
<dbReference type="EMBL" id="VICE01000090">
    <property type="protein sequence ID" value="TQD44417.1"/>
    <property type="molecule type" value="Genomic_DNA"/>
</dbReference>
<organism evidence="9 10">
    <name type="scientific">Marilutibacter aestuarii</name>
    <dbReference type="NCBI Taxonomy" id="1706195"/>
    <lineage>
        <taxon>Bacteria</taxon>
        <taxon>Pseudomonadati</taxon>
        <taxon>Pseudomonadota</taxon>
        <taxon>Gammaproteobacteria</taxon>
        <taxon>Lysobacterales</taxon>
        <taxon>Lysobacteraceae</taxon>
        <taxon>Marilutibacter</taxon>
    </lineage>
</organism>
<dbReference type="PANTHER" id="PTHR11085:SF10">
    <property type="entry name" value="NAD-DEPENDENT PROTEIN DEACYLASE SIRTUIN-5, MITOCHONDRIAL-RELATED"/>
    <property type="match status" value="1"/>
</dbReference>
<dbReference type="RefSeq" id="WP_141518569.1">
    <property type="nucleotide sequence ID" value="NZ_VICE01000090.1"/>
</dbReference>
<evidence type="ECO:0000256" key="2">
    <source>
        <dbReference type="ARBA" id="ARBA00022723"/>
    </source>
</evidence>
<dbReference type="AlphaFoldDB" id="A0A508A4Z8"/>
<evidence type="ECO:0000256" key="3">
    <source>
        <dbReference type="ARBA" id="ARBA00022833"/>
    </source>
</evidence>
<dbReference type="InterPro" id="IPR029035">
    <property type="entry name" value="DHS-like_NAD/FAD-binding_dom"/>
</dbReference>
<comment type="subcellular location">
    <subcellularLocation>
        <location evidence="5">Cytoplasm</location>
    </subcellularLocation>
</comment>
<dbReference type="Gene3D" id="3.40.50.1220">
    <property type="entry name" value="TPP-binding domain"/>
    <property type="match status" value="1"/>
</dbReference>
<feature type="binding site" evidence="5 6">
    <location>
        <position position="143"/>
    </location>
    <ligand>
        <name>Zn(2+)</name>
        <dbReference type="ChEBI" id="CHEBI:29105"/>
    </ligand>
</feature>
<dbReference type="PROSITE" id="PS50305">
    <property type="entry name" value="SIRTUIN"/>
    <property type="match status" value="1"/>
</dbReference>
<sequence>MSAVPPRSAKPPDPVDELDVGAVLADWLDAHRRVLVLTGAGCSTGSGIPDYRDASGAWKRSPPITWQAFTGDPLARARYWARSHVGWPVVAAARPNPAHLALAELEARGQVECLVTQNVDGLHQRAGSRRVVDLHGRIDMTVCLDCGHRVPRAAVQAMLDRLNPAWTGLDAGAAPDGDADLEGLDFGAFRPPCCPACNGLLKPDVVFFGENVPRPRVAEAQAALARADAMLVVGSSLMVYSGFRFARAAREAGLPLAILTAGVTRADALATLKLAADAVQVLPAALGLPPGPASASTGQDDRADAGPLQVNAPRSAAG</sequence>
<feature type="binding site" evidence="5 6">
    <location>
        <position position="146"/>
    </location>
    <ligand>
        <name>Zn(2+)</name>
        <dbReference type="ChEBI" id="CHEBI:29105"/>
    </ligand>
</feature>
<evidence type="ECO:0000259" key="8">
    <source>
        <dbReference type="PROSITE" id="PS50305"/>
    </source>
</evidence>
<keyword evidence="10" id="KW-1185">Reference proteome</keyword>
<dbReference type="GO" id="GO:0005737">
    <property type="term" value="C:cytoplasm"/>
    <property type="evidence" value="ECO:0007669"/>
    <property type="project" value="UniProtKB-SubCell"/>
</dbReference>
<comment type="caution">
    <text evidence="5">Lacks conserved residue(s) required for the propagation of feature annotation.</text>
</comment>
<feature type="binding site" evidence="5 6">
    <location>
        <position position="197"/>
    </location>
    <ligand>
        <name>Zn(2+)</name>
        <dbReference type="ChEBI" id="CHEBI:29105"/>
    </ligand>
</feature>
<feature type="binding site" evidence="5">
    <location>
        <position position="278"/>
    </location>
    <ligand>
        <name>NAD(+)</name>
        <dbReference type="ChEBI" id="CHEBI:57540"/>
    </ligand>
</feature>
<evidence type="ECO:0000313" key="10">
    <source>
        <dbReference type="Proteomes" id="UP000318212"/>
    </source>
</evidence>
<dbReference type="InterPro" id="IPR003000">
    <property type="entry name" value="Sirtuin"/>
</dbReference>
<accession>A0A508A4Z8</accession>
<evidence type="ECO:0000256" key="1">
    <source>
        <dbReference type="ARBA" id="ARBA00022679"/>
    </source>
</evidence>
<evidence type="ECO:0000313" key="9">
    <source>
        <dbReference type="EMBL" id="TQD44417.1"/>
    </source>
</evidence>
<keyword evidence="5" id="KW-0963">Cytoplasm</keyword>
<keyword evidence="2 5" id="KW-0479">Metal-binding</keyword>
<dbReference type="GO" id="GO:0070403">
    <property type="term" value="F:NAD+ binding"/>
    <property type="evidence" value="ECO:0007669"/>
    <property type="project" value="UniProtKB-UniRule"/>
</dbReference>
<evidence type="ECO:0000256" key="7">
    <source>
        <dbReference type="SAM" id="MobiDB-lite"/>
    </source>
</evidence>
<comment type="similarity">
    <text evidence="5">Belongs to the sirtuin family. Class II subfamily.</text>
</comment>
<dbReference type="InterPro" id="IPR026587">
    <property type="entry name" value="Sirtuin_class_II"/>
</dbReference>
<dbReference type="GO" id="GO:0008270">
    <property type="term" value="F:zinc ion binding"/>
    <property type="evidence" value="ECO:0007669"/>
    <property type="project" value="UniProtKB-UniRule"/>
</dbReference>
<dbReference type="SUPFAM" id="SSF52467">
    <property type="entry name" value="DHS-like NAD/FAD-binding domain"/>
    <property type="match status" value="1"/>
</dbReference>
<evidence type="ECO:0000256" key="4">
    <source>
        <dbReference type="ARBA" id="ARBA00023027"/>
    </source>
</evidence>
<feature type="binding site" evidence="5 6">
    <location>
        <position position="194"/>
    </location>
    <ligand>
        <name>Zn(2+)</name>
        <dbReference type="ChEBI" id="CHEBI:29105"/>
    </ligand>
</feature>
<dbReference type="Proteomes" id="UP000318212">
    <property type="component" value="Unassembled WGS sequence"/>
</dbReference>
<dbReference type="NCBIfam" id="NF003738">
    <property type="entry name" value="PRK05333.1"/>
    <property type="match status" value="1"/>
</dbReference>
<feature type="binding site" evidence="5">
    <location>
        <begin position="117"/>
        <end position="120"/>
    </location>
    <ligand>
        <name>NAD(+)</name>
        <dbReference type="ChEBI" id="CHEBI:57540"/>
    </ligand>
</feature>
<gene>
    <name evidence="5" type="primary">cobB</name>
    <name evidence="9" type="ORF">FKV25_09535</name>
</gene>
<comment type="caution">
    <text evidence="9">The sequence shown here is derived from an EMBL/GenBank/DDBJ whole genome shotgun (WGS) entry which is preliminary data.</text>
</comment>
<dbReference type="PANTHER" id="PTHR11085">
    <property type="entry name" value="NAD-DEPENDENT PROTEIN DEACYLASE SIRTUIN-5, MITOCHONDRIAL-RELATED"/>
    <property type="match status" value="1"/>
</dbReference>
<keyword evidence="4 5" id="KW-0520">NAD</keyword>
<dbReference type="InterPro" id="IPR026590">
    <property type="entry name" value="Ssirtuin_cat_dom"/>
</dbReference>
<dbReference type="OrthoDB" id="9800582at2"/>
<dbReference type="EC" id="2.3.1.286" evidence="5"/>
<comment type="function">
    <text evidence="5">NAD-dependent protein deacetylase which modulates the activities of several enzymes which are inactive in their acetylated form.</text>
</comment>
<name>A0A508A4Z8_9GAMM</name>